<feature type="domain" description="Aminotransferase-like plant mobile" evidence="2">
    <location>
        <begin position="31"/>
        <end position="91"/>
    </location>
</feature>
<reference evidence="3 4" key="1">
    <citation type="submission" date="2019-09" db="EMBL/GenBank/DDBJ databases">
        <authorList>
            <person name="Ou C."/>
        </authorList>
    </citation>
    <scope>NUCLEOTIDE SEQUENCE [LARGE SCALE GENOMIC DNA]</scope>
    <source>
        <strain evidence="3">S2</strain>
        <tissue evidence="3">Leaf</tissue>
    </source>
</reference>
<evidence type="ECO:0000256" key="1">
    <source>
        <dbReference type="SAM" id="MobiDB-lite"/>
    </source>
</evidence>
<proteinExistence type="predicted"/>
<dbReference type="EMBL" id="SMOL01000487">
    <property type="protein sequence ID" value="KAB2611079.1"/>
    <property type="molecule type" value="Genomic_DNA"/>
</dbReference>
<dbReference type="InterPro" id="IPR019557">
    <property type="entry name" value="AminoTfrase-like_pln_mobile"/>
</dbReference>
<accession>A0A5N5G6P1</accession>
<dbReference type="OrthoDB" id="1632775at2759"/>
<reference evidence="4" key="2">
    <citation type="submission" date="2019-10" db="EMBL/GenBank/DDBJ databases">
        <title>A de novo genome assembly of a pear dwarfing rootstock.</title>
        <authorList>
            <person name="Wang F."/>
            <person name="Wang J."/>
            <person name="Li S."/>
            <person name="Zhang Y."/>
            <person name="Fang M."/>
            <person name="Ma L."/>
            <person name="Zhao Y."/>
            <person name="Jiang S."/>
        </authorList>
    </citation>
    <scope>NUCLEOTIDE SEQUENCE [LARGE SCALE GENOMIC DNA]</scope>
</reference>
<evidence type="ECO:0000313" key="4">
    <source>
        <dbReference type="Proteomes" id="UP000327157"/>
    </source>
</evidence>
<gene>
    <name evidence="3" type="ORF">D8674_019111</name>
</gene>
<keyword evidence="4" id="KW-1185">Reference proteome</keyword>
<organism evidence="3 4">
    <name type="scientific">Pyrus ussuriensis x Pyrus communis</name>
    <dbReference type="NCBI Taxonomy" id="2448454"/>
    <lineage>
        <taxon>Eukaryota</taxon>
        <taxon>Viridiplantae</taxon>
        <taxon>Streptophyta</taxon>
        <taxon>Embryophyta</taxon>
        <taxon>Tracheophyta</taxon>
        <taxon>Spermatophyta</taxon>
        <taxon>Magnoliopsida</taxon>
        <taxon>eudicotyledons</taxon>
        <taxon>Gunneridae</taxon>
        <taxon>Pentapetalae</taxon>
        <taxon>rosids</taxon>
        <taxon>fabids</taxon>
        <taxon>Rosales</taxon>
        <taxon>Rosaceae</taxon>
        <taxon>Amygdaloideae</taxon>
        <taxon>Maleae</taxon>
        <taxon>Pyrus</taxon>
    </lineage>
</organism>
<comment type="caution">
    <text evidence="3">The sequence shown here is derived from an EMBL/GenBank/DDBJ whole genome shotgun (WGS) entry which is preliminary data.</text>
</comment>
<name>A0A5N5G6P1_9ROSA</name>
<reference evidence="3 4" key="3">
    <citation type="submission" date="2019-11" db="EMBL/GenBank/DDBJ databases">
        <title>A de novo genome assembly of a pear dwarfing rootstock.</title>
        <authorList>
            <person name="Wang F."/>
            <person name="Wang J."/>
            <person name="Li S."/>
            <person name="Zhang Y."/>
            <person name="Fang M."/>
            <person name="Ma L."/>
            <person name="Zhao Y."/>
            <person name="Jiang S."/>
        </authorList>
    </citation>
    <scope>NUCLEOTIDE SEQUENCE [LARGE SCALE GENOMIC DNA]</scope>
    <source>
        <strain evidence="3">S2</strain>
        <tissue evidence="3">Leaf</tissue>
    </source>
</reference>
<sequence>MASNIFITKLSEECLKCKTSSIKTIKWKTLGIYDAIKLSTIEIAMNHELLTATLSFWCSATNIMVLPLGPIGPTVLDISAILGTSPSGLLVDVVFLGYQFDLDLKSLFDEHVRECKEAKREFQERCTKLRLLPNVPKTYNTMGHPIKRADTAATIAAKKKPTPPKKAATVQSPATSPIPMAATTMPASTKELENPLMDQVTKVYPTFSAVIEPIFAPLVEGPATPGLVVTPTVSSITIVIGKAVTLAEKSLPSNLKKKSIIIIEEELPLTNPQLVVEAAGQVNPFAAEANVGHEMVPPVETEATTEMPIHPQDKNLSIFPQKVTSAFVRTFIILLLTFLSQIFECKSLNLVGECLNNLVADGLLSNETVTYMSSILERT</sequence>
<dbReference type="Proteomes" id="UP000327157">
    <property type="component" value="Chromosome 17"/>
</dbReference>
<evidence type="ECO:0000313" key="3">
    <source>
        <dbReference type="EMBL" id="KAB2611079.1"/>
    </source>
</evidence>
<dbReference type="Pfam" id="PF10536">
    <property type="entry name" value="PMD"/>
    <property type="match status" value="1"/>
</dbReference>
<dbReference type="AlphaFoldDB" id="A0A5N5G6P1"/>
<protein>
    <recommendedName>
        <fullName evidence="2">Aminotransferase-like plant mobile domain-containing protein</fullName>
    </recommendedName>
</protein>
<feature type="region of interest" description="Disordered" evidence="1">
    <location>
        <begin position="158"/>
        <end position="179"/>
    </location>
</feature>
<evidence type="ECO:0000259" key="2">
    <source>
        <dbReference type="Pfam" id="PF10536"/>
    </source>
</evidence>